<evidence type="ECO:0000256" key="1">
    <source>
        <dbReference type="SAM" id="Phobius"/>
    </source>
</evidence>
<keyword evidence="3" id="KW-1185">Reference proteome</keyword>
<keyword evidence="1" id="KW-1133">Transmembrane helix</keyword>
<keyword evidence="1" id="KW-0472">Membrane</keyword>
<evidence type="ECO:0000313" key="3">
    <source>
        <dbReference type="Proteomes" id="UP001171945"/>
    </source>
</evidence>
<gene>
    <name evidence="2" type="ORF">QUF54_08230</name>
</gene>
<dbReference type="Proteomes" id="UP001171945">
    <property type="component" value="Unassembled WGS sequence"/>
</dbReference>
<evidence type="ECO:0000313" key="2">
    <source>
        <dbReference type="EMBL" id="MDM8563326.1"/>
    </source>
</evidence>
<sequence>MTDLISPIPSEDAAWVRVATPLLAEDLRDFCRDLERLYRINPMLEFTEWRQIGSNHYFFQAKNLSNGQEIATEIHLEETEKGFKITYNNGLKSATFINIEANSKEAILVIIDDYSKLPVTERTQRLAEVDHSLVQWGQELHRYLRNWQRWAWFPPFRWTMRRWQSMKPMGRRIAYMLIVITLFEIVAIIVMSLWI</sequence>
<protein>
    <submittedName>
        <fullName evidence="2">Uncharacterized protein</fullName>
    </submittedName>
</protein>
<dbReference type="EMBL" id="JAUCGM010000577">
    <property type="protein sequence ID" value="MDM8563326.1"/>
    <property type="molecule type" value="Genomic_DNA"/>
</dbReference>
<reference evidence="2" key="1">
    <citation type="submission" date="2023-06" db="EMBL/GenBank/DDBJ databases">
        <title>Uncultivated large filamentous bacteria from sulfidic sediments reveal new species and different genomic features in energy metabolism and defense.</title>
        <authorList>
            <person name="Fonseca A."/>
        </authorList>
    </citation>
    <scope>NUCLEOTIDE SEQUENCE</scope>
    <source>
        <strain evidence="2">HSG4</strain>
    </source>
</reference>
<proteinExistence type="predicted"/>
<feature type="transmembrane region" description="Helical" evidence="1">
    <location>
        <begin position="173"/>
        <end position="194"/>
    </location>
</feature>
<keyword evidence="1" id="KW-0812">Transmembrane</keyword>
<comment type="caution">
    <text evidence="2">The sequence shown here is derived from an EMBL/GenBank/DDBJ whole genome shotgun (WGS) entry which is preliminary data.</text>
</comment>
<accession>A0ABT7VUV1</accession>
<name>A0ABT7VUV1_9GAMM</name>
<organism evidence="2 3">
    <name type="scientific">Candidatus Marithioploca araucensis</name>
    <dbReference type="NCBI Taxonomy" id="70273"/>
    <lineage>
        <taxon>Bacteria</taxon>
        <taxon>Pseudomonadati</taxon>
        <taxon>Pseudomonadota</taxon>
        <taxon>Gammaproteobacteria</taxon>
        <taxon>Thiotrichales</taxon>
        <taxon>Thiotrichaceae</taxon>
        <taxon>Candidatus Marithioploca</taxon>
    </lineage>
</organism>